<dbReference type="PANTHER" id="PTHR43775">
    <property type="entry name" value="FATTY ACID SYNTHASE"/>
    <property type="match status" value="1"/>
</dbReference>
<dbReference type="GO" id="GO:0006633">
    <property type="term" value="P:fatty acid biosynthetic process"/>
    <property type="evidence" value="ECO:0007669"/>
    <property type="project" value="TreeGrafter"/>
</dbReference>
<dbReference type="InterPro" id="IPR014030">
    <property type="entry name" value="Ketoacyl_synth_N"/>
</dbReference>
<evidence type="ECO:0000256" key="2">
    <source>
        <dbReference type="ARBA" id="ARBA00022553"/>
    </source>
</evidence>
<dbReference type="Gene3D" id="3.40.47.10">
    <property type="match status" value="1"/>
</dbReference>
<comment type="function">
    <text evidence="4">Involved in production of the polyketide antibiotic thailandamide.</text>
</comment>
<keyword evidence="2" id="KW-0597">Phosphoprotein</keyword>
<dbReference type="GO" id="GO:0031177">
    <property type="term" value="F:phosphopantetheine binding"/>
    <property type="evidence" value="ECO:0007669"/>
    <property type="project" value="InterPro"/>
</dbReference>
<accession>A0A7U7PR90</accession>
<dbReference type="InterPro" id="IPR036736">
    <property type="entry name" value="ACP-like_sf"/>
</dbReference>
<dbReference type="InterPro" id="IPR020841">
    <property type="entry name" value="PKS_Beta-ketoAc_synthase_dom"/>
</dbReference>
<dbReference type="SMART" id="SM01294">
    <property type="entry name" value="PKS_PP_betabranch"/>
    <property type="match status" value="1"/>
</dbReference>
<dbReference type="EMBL" id="LN651281">
    <property type="protein sequence ID" value="CEJ17630.1"/>
    <property type="molecule type" value="Genomic_DNA"/>
</dbReference>
<evidence type="ECO:0000313" key="8">
    <source>
        <dbReference type="Proteomes" id="UP000053470"/>
    </source>
</evidence>
<dbReference type="InterPro" id="IPR032821">
    <property type="entry name" value="PKS_assoc"/>
</dbReference>
<dbReference type="SUPFAM" id="SSF53901">
    <property type="entry name" value="Thiolase-like"/>
    <property type="match status" value="1"/>
</dbReference>
<dbReference type="InterPro" id="IPR016039">
    <property type="entry name" value="Thiolase-like"/>
</dbReference>
<evidence type="ECO:0000259" key="5">
    <source>
        <dbReference type="PROSITE" id="PS50075"/>
    </source>
</evidence>
<feature type="domain" description="Carrier" evidence="5">
    <location>
        <begin position="818"/>
        <end position="895"/>
    </location>
</feature>
<dbReference type="Gene3D" id="1.10.1200.10">
    <property type="entry name" value="ACP-like"/>
    <property type="match status" value="1"/>
</dbReference>
<dbReference type="Pfam" id="PF02801">
    <property type="entry name" value="Ketoacyl-synt_C"/>
    <property type="match status" value="1"/>
</dbReference>
<dbReference type="Pfam" id="PF16197">
    <property type="entry name" value="KAsynt_C_assoc"/>
    <property type="match status" value="1"/>
</dbReference>
<keyword evidence="8" id="KW-1185">Reference proteome</keyword>
<dbReference type="InterPro" id="IPR050091">
    <property type="entry name" value="PKS_NRPS_Biosynth_Enz"/>
</dbReference>
<evidence type="ECO:0000259" key="6">
    <source>
        <dbReference type="PROSITE" id="PS52004"/>
    </source>
</evidence>
<protein>
    <submittedName>
        <fullName evidence="7">Probable polyketide synthase protein</fullName>
    </submittedName>
</protein>
<reference evidence="7" key="1">
    <citation type="submission" date="2014-11" db="EMBL/GenBank/DDBJ databases">
        <authorList>
            <person name="Genoscope - CEA"/>
        </authorList>
    </citation>
    <scope>NUCLEOTIDE SEQUENCE</scope>
    <source>
        <strain evidence="7">IPO1609</strain>
    </source>
</reference>
<evidence type="ECO:0000256" key="1">
    <source>
        <dbReference type="ARBA" id="ARBA00022450"/>
    </source>
</evidence>
<reference evidence="7" key="2">
    <citation type="submission" date="2022-04" db="EMBL/GenBank/DDBJ databases">
        <title>Genomic draft of R. solanacearum strain IPO1609, a phylotype IIB1/biovar 2/race 3 strain isolated from potato in Europe.</title>
        <authorList>
            <person name="Boucher C."/>
            <person name="Carrere S."/>
            <person name="Dossat C."/>
            <person name="Elbaz M."/>
            <person name="Genin S."/>
            <person name="Gouzy J."/>
            <person name="Prior P."/>
            <person name="Segurens B."/>
            <person name="Wincker P."/>
        </authorList>
    </citation>
    <scope>NUCLEOTIDE SEQUENCE</scope>
    <source>
        <strain evidence="7">IPO1609</strain>
    </source>
</reference>
<evidence type="ECO:0000256" key="4">
    <source>
        <dbReference type="ARBA" id="ARBA00054155"/>
    </source>
</evidence>
<dbReference type="CDD" id="cd00833">
    <property type="entry name" value="PKS"/>
    <property type="match status" value="1"/>
</dbReference>
<dbReference type="SUPFAM" id="SSF47336">
    <property type="entry name" value="ACP-like"/>
    <property type="match status" value="1"/>
</dbReference>
<dbReference type="PROSITE" id="PS50075">
    <property type="entry name" value="CARRIER"/>
    <property type="match status" value="1"/>
</dbReference>
<dbReference type="Proteomes" id="UP000053470">
    <property type="component" value="Unassembled WGS sequence"/>
</dbReference>
<keyword evidence="1" id="KW-0596">Phosphopantetheine</keyword>
<sequence length="954" mass="102002">MEKIAIVGMSCRLPGADSLNAFWRLLEHGEHGIGPIPKTRWDADALFDADGKQPGKSNSRLGGFIDDVERFDARFFGISPREAVQMDPQQRILLELFHEAMEDAGLTAAQLSGSDSSVHVGVMSNDYLRHQTEDDYRRIDAHTGGGVGFAMLANRISYQFDLRGPSMAIDTACSSSLTAAFHACQSIWTGQSRIAFAAGVNLMLDPTFNIFYAKAGLLAPDGKCKTLSAEANGIGRGEGAGVVVLKSLSDALADGDRIHAVIRGGAINHDGRSNGIAAPNRWAQEALLRTAMRHARVSPCDLQYVELHGTGTLIGDPIEANALGTVMNEAGRDTPCWVGSVKSNIGHLEGAAGIAALIKMALSLRHGVIPPSLWFDTPNPHVDFGRLPLRVNTRRTTWADDGKPRMGGVSSFGLGGANAHLVLEQSPLPPARPVTDTGNTHWLLISARSENALRALAARYADLLRTSAGRLEAICSAALRRRAVFDHRLSLCGGNREDLIAQLEAYLAGDASAYLHYRRHARNVLLGLPAPAALNTAKLGDWLRQSMIGSACWNTCHALLAAEGHPVLPEAGAVASTAAASLMAADAAYWHFAAQYSAAMHLVKSGFPIRAIVADGGAGQLAALCASGALSLAQAFSALKTGQPHVPAGQSDATPRTEIPCHTAHGPLLQAESMHWDAEPSAFAHTLADMAKDGSDIVLLNLHGDDTVLPGWATPDRSHWLIDATDNPYATLFSRLSPAYNLDWQLLAPRHPDPVELPRYPWQRESFWLERRVPPQHMQDGTRDTSGPDAAAVVASAALPAASKPDCRGEFASLSAAERRPWLIDFLASRTARVLHMTVESLDVQVPLNMMGIDSLTAVEIKNLVERELGIPLPVVKFLDGYSVSDFATYLEPRLLDSALQPATPAPATAAPQPATIPAAARPLRVDQLDPGQLDNLTDEQVDALLNALLATGA</sequence>
<dbReference type="SMART" id="SM00823">
    <property type="entry name" value="PKS_PP"/>
    <property type="match status" value="1"/>
</dbReference>
<evidence type="ECO:0000313" key="7">
    <source>
        <dbReference type="EMBL" id="CEJ17630.1"/>
    </source>
</evidence>
<name>A0A7U7PR90_RALSL</name>
<dbReference type="InterPro" id="IPR020806">
    <property type="entry name" value="PKS_PP-bd"/>
</dbReference>
<dbReference type="Pfam" id="PF00550">
    <property type="entry name" value="PP-binding"/>
    <property type="match status" value="1"/>
</dbReference>
<proteinExistence type="predicted"/>
<organism evidence="7 8">
    <name type="scientific">Ralstonia solanacearum IPO1609</name>
    <dbReference type="NCBI Taxonomy" id="564066"/>
    <lineage>
        <taxon>Bacteria</taxon>
        <taxon>Pseudomonadati</taxon>
        <taxon>Pseudomonadota</taxon>
        <taxon>Betaproteobacteria</taxon>
        <taxon>Burkholderiales</taxon>
        <taxon>Burkholderiaceae</taxon>
        <taxon>Ralstonia</taxon>
        <taxon>Ralstonia solanacearum species complex</taxon>
    </lineage>
</organism>
<dbReference type="PANTHER" id="PTHR43775:SF37">
    <property type="entry name" value="SI:DKEY-61P9.11"/>
    <property type="match status" value="1"/>
</dbReference>
<evidence type="ECO:0000256" key="3">
    <source>
        <dbReference type="ARBA" id="ARBA00022679"/>
    </source>
</evidence>
<dbReference type="InterPro" id="IPR009081">
    <property type="entry name" value="PP-bd_ACP"/>
</dbReference>
<dbReference type="PROSITE" id="PS52004">
    <property type="entry name" value="KS3_2"/>
    <property type="match status" value="1"/>
</dbReference>
<dbReference type="SMART" id="SM00825">
    <property type="entry name" value="PKS_KS"/>
    <property type="match status" value="1"/>
</dbReference>
<feature type="domain" description="Ketosynthase family 3 (KS3)" evidence="6">
    <location>
        <begin position="1"/>
        <end position="425"/>
    </location>
</feature>
<dbReference type="Pfam" id="PF00109">
    <property type="entry name" value="ketoacyl-synt"/>
    <property type="match status" value="1"/>
</dbReference>
<dbReference type="FunFam" id="3.40.47.10:FF:000019">
    <property type="entry name" value="Polyketide synthase type I"/>
    <property type="match status" value="1"/>
</dbReference>
<dbReference type="RefSeq" id="WP_003263212.1">
    <property type="nucleotide sequence ID" value="NZ_LN651281.1"/>
</dbReference>
<dbReference type="AlphaFoldDB" id="A0A7U7PR90"/>
<dbReference type="InterPro" id="IPR014031">
    <property type="entry name" value="Ketoacyl_synth_C"/>
</dbReference>
<gene>
    <name evidence="7" type="ORF">RSIPO_04326</name>
</gene>
<dbReference type="GO" id="GO:0004312">
    <property type="term" value="F:fatty acid synthase activity"/>
    <property type="evidence" value="ECO:0007669"/>
    <property type="project" value="TreeGrafter"/>
</dbReference>
<keyword evidence="3" id="KW-0808">Transferase</keyword>